<accession>A0A286TWC8</accession>
<sequence>MAQNHVNVIVHYCFSSDDDVEEALTDIKVPGVEIWKFKSDFSNIDNVDIFFEEIRNMIGTVDILINNASIFSSSKLSTLSIKELSNTLTVNSIAPFRLSQHMAKQKHDGCIINILDSRVKRYDLGHAAYQISKNMLYHMTEMMAVEFAPQLRVNGIAPGIILPPDGKDESYIRKLSHRNLFNRSGKQSEITDAVLFLLTNTFVTGEVLFIDGGQNLKGELYE</sequence>
<protein>
    <submittedName>
        <fullName evidence="3">Dehydrogenase with different specificities-chain alcohol dehydrogenases</fullName>
    </submittedName>
</protein>
<gene>
    <name evidence="3" type="ORF">SCALIN_C07_0009</name>
</gene>
<proteinExistence type="inferred from homology"/>
<dbReference type="PANTHER" id="PTHR43639">
    <property type="entry name" value="OXIDOREDUCTASE, SHORT-CHAIN DEHYDROGENASE/REDUCTASE FAMILY (AFU_ORTHOLOGUE AFUA_5G02870)"/>
    <property type="match status" value="1"/>
</dbReference>
<reference evidence="4" key="1">
    <citation type="journal article" date="2017" name="Environ. Microbiol. Rep.">
        <title>Genetic Diversity of Marine Anaerobic Ammonium-Oxidizing Bacteria as Revealed by Genomic and Proteomic Analyses of 'Candidatus Scalindua japonica'.</title>
        <authorList>
            <person name="Oshiki M."/>
            <person name="Mizuto K."/>
            <person name="Kimura Z."/>
            <person name="Kindaichi T."/>
            <person name="Satoh H."/>
            <person name="Okabe S."/>
        </authorList>
    </citation>
    <scope>NUCLEOTIDE SEQUENCE [LARGE SCALE GENOMIC DNA]</scope>
    <source>
        <strain evidence="4">husup-a2</strain>
    </source>
</reference>
<keyword evidence="2" id="KW-0560">Oxidoreductase</keyword>
<dbReference type="EMBL" id="BAOS01000007">
    <property type="protein sequence ID" value="GAX60198.1"/>
    <property type="molecule type" value="Genomic_DNA"/>
</dbReference>
<keyword evidence="4" id="KW-1185">Reference proteome</keyword>
<dbReference type="Pfam" id="PF13561">
    <property type="entry name" value="adh_short_C2"/>
    <property type="match status" value="1"/>
</dbReference>
<dbReference type="SUPFAM" id="SSF51735">
    <property type="entry name" value="NAD(P)-binding Rossmann-fold domains"/>
    <property type="match status" value="1"/>
</dbReference>
<dbReference type="InterPro" id="IPR036291">
    <property type="entry name" value="NAD(P)-bd_dom_sf"/>
</dbReference>
<evidence type="ECO:0000256" key="1">
    <source>
        <dbReference type="ARBA" id="ARBA00006484"/>
    </source>
</evidence>
<comment type="caution">
    <text evidence="3">The sequence shown here is derived from an EMBL/GenBank/DDBJ whole genome shotgun (WGS) entry which is preliminary data.</text>
</comment>
<evidence type="ECO:0000256" key="2">
    <source>
        <dbReference type="ARBA" id="ARBA00023002"/>
    </source>
</evidence>
<name>A0A286TWC8_9BACT</name>
<dbReference type="InterPro" id="IPR002347">
    <property type="entry name" value="SDR_fam"/>
</dbReference>
<dbReference type="AlphaFoldDB" id="A0A286TWC8"/>
<dbReference type="PRINTS" id="PR00081">
    <property type="entry name" value="GDHRDH"/>
</dbReference>
<comment type="similarity">
    <text evidence="1">Belongs to the short-chain dehydrogenases/reductases (SDR) family.</text>
</comment>
<dbReference type="GO" id="GO:0016491">
    <property type="term" value="F:oxidoreductase activity"/>
    <property type="evidence" value="ECO:0007669"/>
    <property type="project" value="UniProtKB-KW"/>
</dbReference>
<dbReference type="Gene3D" id="3.40.50.720">
    <property type="entry name" value="NAD(P)-binding Rossmann-like Domain"/>
    <property type="match status" value="1"/>
</dbReference>
<evidence type="ECO:0000313" key="3">
    <source>
        <dbReference type="EMBL" id="GAX60198.1"/>
    </source>
</evidence>
<dbReference type="PRINTS" id="PR00080">
    <property type="entry name" value="SDRFAMILY"/>
</dbReference>
<dbReference type="PANTHER" id="PTHR43639:SF1">
    <property type="entry name" value="SHORT-CHAIN DEHYDROGENASE_REDUCTASE FAMILY PROTEIN"/>
    <property type="match status" value="1"/>
</dbReference>
<organism evidence="3 4">
    <name type="scientific">Candidatus Scalindua japonica</name>
    <dbReference type="NCBI Taxonomy" id="1284222"/>
    <lineage>
        <taxon>Bacteria</taxon>
        <taxon>Pseudomonadati</taxon>
        <taxon>Planctomycetota</taxon>
        <taxon>Candidatus Brocadiia</taxon>
        <taxon>Candidatus Brocadiales</taxon>
        <taxon>Candidatus Scalinduaceae</taxon>
        <taxon>Candidatus Scalindua</taxon>
    </lineage>
</organism>
<dbReference type="Proteomes" id="UP000218542">
    <property type="component" value="Unassembled WGS sequence"/>
</dbReference>
<evidence type="ECO:0000313" key="4">
    <source>
        <dbReference type="Proteomes" id="UP000218542"/>
    </source>
</evidence>